<name>A0ABS3AWS3_9XANT</name>
<keyword evidence="3" id="KW-1185">Reference proteome</keyword>
<evidence type="ECO:0000313" key="2">
    <source>
        <dbReference type="EMBL" id="MBN6100560.1"/>
    </source>
</evidence>
<reference evidence="2 3" key="1">
    <citation type="submission" date="2021-02" db="EMBL/GenBank/DDBJ databases">
        <title>Taxonomically Unique Crown Gall-Associated Xanthomonas Stains Have Deficiency in Virulence Repertories.</title>
        <authorList>
            <person name="Mafakheri H."/>
            <person name="Taghavi S.M."/>
            <person name="Dimkic I."/>
            <person name="Nemanja K."/>
            <person name="Osdaghi E."/>
        </authorList>
    </citation>
    <scope>NUCLEOTIDE SEQUENCE [LARGE SCALE GENOMIC DNA]</scope>
    <source>
        <strain evidence="2 3">FX4</strain>
    </source>
</reference>
<dbReference type="EMBL" id="JAFIWB010000001">
    <property type="protein sequence ID" value="MBN6100560.1"/>
    <property type="molecule type" value="Genomic_DNA"/>
</dbReference>
<dbReference type="SUPFAM" id="SSF51412">
    <property type="entry name" value="Inosine monophosphate dehydrogenase (IMPDH)"/>
    <property type="match status" value="1"/>
</dbReference>
<protein>
    <submittedName>
        <fullName evidence="2">PfaD family polyunsaturated fatty acid/polyketide biosynthesis protein</fullName>
    </submittedName>
</protein>
<dbReference type="RefSeq" id="WP_206228412.1">
    <property type="nucleotide sequence ID" value="NZ_JAFIWB010000001.1"/>
</dbReference>
<gene>
    <name evidence="2" type="ORF">JR064_00055</name>
</gene>
<evidence type="ECO:0000313" key="3">
    <source>
        <dbReference type="Proteomes" id="UP000695802"/>
    </source>
</evidence>
<dbReference type="PANTHER" id="PTHR32332">
    <property type="entry name" value="2-NITROPROPANE DIOXYGENASE"/>
    <property type="match status" value="1"/>
</dbReference>
<dbReference type="InterPro" id="IPR013785">
    <property type="entry name" value="Aldolase_TIM"/>
</dbReference>
<feature type="domain" description="[Acyl-carrier-protein] S-malonyltransferase-like inserted helical" evidence="1">
    <location>
        <begin position="345"/>
        <end position="423"/>
    </location>
</feature>
<dbReference type="Pfam" id="PF03060">
    <property type="entry name" value="NMO"/>
    <property type="match status" value="1"/>
</dbReference>
<dbReference type="NCBIfam" id="TIGR02814">
    <property type="entry name" value="pfaD_fam"/>
    <property type="match status" value="1"/>
</dbReference>
<comment type="caution">
    <text evidence="2">The sequence shown here is derived from an EMBL/GenBank/DDBJ whole genome shotgun (WGS) entry which is preliminary data.</text>
</comment>
<dbReference type="InterPro" id="IPR049489">
    <property type="entry name" value="FabD-like_helical_ins"/>
</dbReference>
<dbReference type="Pfam" id="PF21607">
    <property type="entry name" value="FabD_helical_ins"/>
    <property type="match status" value="1"/>
</dbReference>
<proteinExistence type="predicted"/>
<organism evidence="2 3">
    <name type="scientific">Xanthomonas bonasiae</name>
    <dbReference type="NCBI Taxonomy" id="2810351"/>
    <lineage>
        <taxon>Bacteria</taxon>
        <taxon>Pseudomonadati</taxon>
        <taxon>Pseudomonadota</taxon>
        <taxon>Gammaproteobacteria</taxon>
        <taxon>Lysobacterales</taxon>
        <taxon>Lysobacteraceae</taxon>
        <taxon>Xanthomonas</taxon>
    </lineage>
</organism>
<dbReference type="InterPro" id="IPR014179">
    <property type="entry name" value="PfaD-like_TIM-barrel"/>
</dbReference>
<accession>A0ABS3AWS3</accession>
<dbReference type="PANTHER" id="PTHR32332:SF20">
    <property type="entry name" value="2-NITROPROPANE DIOXYGENASE-LIKE PROTEIN"/>
    <property type="match status" value="1"/>
</dbReference>
<dbReference type="Proteomes" id="UP000695802">
    <property type="component" value="Unassembled WGS sequence"/>
</dbReference>
<evidence type="ECO:0000259" key="1">
    <source>
        <dbReference type="Pfam" id="PF21607"/>
    </source>
</evidence>
<sequence>MDIIEALLAPPPETSLSHAGGIAARHLGSAEFRRAHGVRYAYYAGSMYKGISSPDLVLALANAGVLGFIGTGGLSPDKVERAIDAVQSQFGGEATYGINLLCDYVDPVREERLVDLYLRRGIRTVEASAYLRVLPSVVRYRFSGAGRRADGSVFVPNAVIAKVSRPAVAAQFMRPAPVEIVQALRASGALSEGEADAALHAPVAADICVESDSAGHTDQGVASVLVPAIQDLRDRILAEYALLPNAPRPSIRVGMAGGLGTPRAIAAAFAMGADFVATGSINQCTVEAGTSDVVKDLLQEADVDDTCLAPAGDMFELGARVQVLKAKLQFPARANKLYELYQRLEGIDALDARTRALLEDKYFGRSLDEVWEETCAYCRRACPRELDKAEQLPKHKMALIFRFYFVRTTRLALDGNAQERANFQIHCGPAMGAFNLWVRGTPLESWRARRVAQIAERLMEDAAAALATRLRALSEASR</sequence>
<dbReference type="Gene3D" id="3.20.20.70">
    <property type="entry name" value="Aldolase class I"/>
    <property type="match status" value="1"/>
</dbReference>